<keyword evidence="3" id="KW-1185">Reference proteome</keyword>
<feature type="transmembrane region" description="Helical" evidence="1">
    <location>
        <begin position="174"/>
        <end position="195"/>
    </location>
</feature>
<keyword evidence="1" id="KW-1133">Transmembrane helix</keyword>
<dbReference type="RefSeq" id="WP_367959201.1">
    <property type="nucleotide sequence ID" value="NZ_JBAKFH010000001.1"/>
</dbReference>
<protein>
    <recommendedName>
        <fullName evidence="4">NnrS family protein</fullName>
    </recommendedName>
</protein>
<keyword evidence="1" id="KW-0812">Transmembrane</keyword>
<gene>
    <name evidence="2" type="ORF">V6X73_07060</name>
</gene>
<dbReference type="EMBL" id="JBAKFM010000003">
    <property type="protein sequence ID" value="MEX0469480.1"/>
    <property type="molecule type" value="Genomic_DNA"/>
</dbReference>
<feature type="transmembrane region" description="Helical" evidence="1">
    <location>
        <begin position="104"/>
        <end position="123"/>
    </location>
</feature>
<name>A0ABV3TEE5_9GAMM</name>
<keyword evidence="1" id="KW-0472">Membrane</keyword>
<evidence type="ECO:0000313" key="3">
    <source>
        <dbReference type="Proteomes" id="UP001556709"/>
    </source>
</evidence>
<evidence type="ECO:0000313" key="2">
    <source>
        <dbReference type="EMBL" id="MEX0469480.1"/>
    </source>
</evidence>
<comment type="caution">
    <text evidence="2">The sequence shown here is derived from an EMBL/GenBank/DDBJ whole genome shotgun (WGS) entry which is preliminary data.</text>
</comment>
<evidence type="ECO:0000256" key="1">
    <source>
        <dbReference type="SAM" id="Phobius"/>
    </source>
</evidence>
<feature type="transmembrane region" description="Helical" evidence="1">
    <location>
        <begin position="135"/>
        <end position="154"/>
    </location>
</feature>
<feature type="transmembrane region" description="Helical" evidence="1">
    <location>
        <begin position="73"/>
        <end position="98"/>
    </location>
</feature>
<proteinExistence type="predicted"/>
<sequence>MTVAVGLSIGVWITAEVVGSPSELAWILAEWEAAVGHFSISLSRLVEAVLIMLGFGIPLSITSRRLPGLEATITPIMLTLLAVPWVLLAAAVNMMIHLRLEADQMVLMAAVGGGAWLVGSLAPRQQSRSERRARARYALRTIILMLIVAEMVSLSQGLGSQLRFYTLYWSPALLVLYGGLAAALVAFTIAIGRLGTPWVIKGLERFAGPHG</sequence>
<reference evidence="2 3" key="1">
    <citation type="submission" date="2024-02" db="EMBL/GenBank/DDBJ databases">
        <title>New especies of Spiribacter isolated from saline water.</title>
        <authorList>
            <person name="Leon M.J."/>
            <person name="De La Haba R."/>
            <person name="Sanchez-Porro C."/>
            <person name="Ventosa A."/>
        </authorList>
    </citation>
    <scope>NUCLEOTIDE SEQUENCE [LARGE SCALE GENOMIC DNA]</scope>
    <source>
        <strain evidence="3">ag22IC6-390</strain>
    </source>
</reference>
<dbReference type="Proteomes" id="UP001556709">
    <property type="component" value="Unassembled WGS sequence"/>
</dbReference>
<evidence type="ECO:0008006" key="4">
    <source>
        <dbReference type="Google" id="ProtNLM"/>
    </source>
</evidence>
<feature type="transmembrane region" description="Helical" evidence="1">
    <location>
        <begin position="35"/>
        <end position="61"/>
    </location>
</feature>
<organism evidence="2 3">
    <name type="scientific">Spiribacter pallidus</name>
    <dbReference type="NCBI Taxonomy" id="1987936"/>
    <lineage>
        <taxon>Bacteria</taxon>
        <taxon>Pseudomonadati</taxon>
        <taxon>Pseudomonadota</taxon>
        <taxon>Gammaproteobacteria</taxon>
        <taxon>Chromatiales</taxon>
        <taxon>Ectothiorhodospiraceae</taxon>
        <taxon>Spiribacter</taxon>
    </lineage>
</organism>
<accession>A0ABV3TEE5</accession>